<dbReference type="GO" id="GO:0003676">
    <property type="term" value="F:nucleic acid binding"/>
    <property type="evidence" value="ECO:0007669"/>
    <property type="project" value="InterPro"/>
</dbReference>
<dbReference type="SUPFAM" id="SSF53098">
    <property type="entry name" value="Ribonuclease H-like"/>
    <property type="match status" value="1"/>
</dbReference>
<feature type="domain" description="Integrase catalytic" evidence="2">
    <location>
        <begin position="4"/>
        <end position="193"/>
    </location>
</feature>
<dbReference type="InterPro" id="IPR036397">
    <property type="entry name" value="RNaseH_sf"/>
</dbReference>
<evidence type="ECO:0000313" key="4">
    <source>
        <dbReference type="EMBL" id="CAL6028385.1"/>
    </source>
</evidence>
<dbReference type="GO" id="GO:0015074">
    <property type="term" value="P:DNA integration"/>
    <property type="evidence" value="ECO:0007669"/>
    <property type="project" value="InterPro"/>
</dbReference>
<sequence length="402" mass="48680">MNNRISKEHIFINSYDTWQCDILELHESKYMKEKVKDCYINIFYNPANHLLFLTQLENKTAQQTLHSLLSLQQYIQRKKDLEVDILTIVTDQGKEYYSSYDDYLKEHNITHRTVLFDDLQLAPINSMCRYIRQQLQQRIQEEFKSIPNNEDGQILITKSDLNKIIKQFIEYHNFEKKIPLYKQVPALITREQVNEINKLKRNLNKEKEEKQIGNIQTGDFVRVLLLKNKLEKQRENKWSKGIYQIIYKIGQFYNLIPVNYKLQEYAQAYKIDTRPQSETHTNKHPYFGEPVYFRKDYQIKVINADIDKNQKYYPYEMENTNFYTFDKIISCIDDNGKKMINQKEFFYNQKKYNYKILQNKQEFIIKPYTIKPMDHSLVMPIEDNYWNGTELPLFYKPILQYL</sequence>
<dbReference type="InterPro" id="IPR001584">
    <property type="entry name" value="Integrase_cat-core"/>
</dbReference>
<accession>A0AA86Q7H7</accession>
<keyword evidence="5" id="KW-1185">Reference proteome</keyword>
<keyword evidence="1" id="KW-0175">Coiled coil</keyword>
<proteinExistence type="predicted"/>
<dbReference type="Proteomes" id="UP001642409">
    <property type="component" value="Unassembled WGS sequence"/>
</dbReference>
<feature type="coiled-coil region" evidence="1">
    <location>
        <begin position="189"/>
        <end position="216"/>
    </location>
</feature>
<name>A0AA86Q7H7_9EUKA</name>
<dbReference type="EMBL" id="CAXDID020000107">
    <property type="protein sequence ID" value="CAL6028385.1"/>
    <property type="molecule type" value="Genomic_DNA"/>
</dbReference>
<dbReference type="AlphaFoldDB" id="A0AA86Q7H7"/>
<gene>
    <name evidence="4" type="ORF">HINF_LOCUS31780</name>
    <name evidence="3" type="ORF">HINF_LOCUS41226</name>
</gene>
<evidence type="ECO:0000313" key="5">
    <source>
        <dbReference type="Proteomes" id="UP001642409"/>
    </source>
</evidence>
<organism evidence="3">
    <name type="scientific">Hexamita inflata</name>
    <dbReference type="NCBI Taxonomy" id="28002"/>
    <lineage>
        <taxon>Eukaryota</taxon>
        <taxon>Metamonada</taxon>
        <taxon>Diplomonadida</taxon>
        <taxon>Hexamitidae</taxon>
        <taxon>Hexamitinae</taxon>
        <taxon>Hexamita</taxon>
    </lineage>
</organism>
<dbReference type="PROSITE" id="PS50994">
    <property type="entry name" value="INTEGRASE"/>
    <property type="match status" value="1"/>
</dbReference>
<reference evidence="3" key="1">
    <citation type="submission" date="2023-06" db="EMBL/GenBank/DDBJ databases">
        <authorList>
            <person name="Kurt Z."/>
        </authorList>
    </citation>
    <scope>NUCLEOTIDE SEQUENCE</scope>
</reference>
<reference evidence="4 5" key="2">
    <citation type="submission" date="2024-07" db="EMBL/GenBank/DDBJ databases">
        <authorList>
            <person name="Akdeniz Z."/>
        </authorList>
    </citation>
    <scope>NUCLEOTIDE SEQUENCE [LARGE SCALE GENOMIC DNA]</scope>
</reference>
<evidence type="ECO:0000259" key="2">
    <source>
        <dbReference type="PROSITE" id="PS50994"/>
    </source>
</evidence>
<dbReference type="EMBL" id="CATOUU010000840">
    <property type="protein sequence ID" value="CAI9953581.1"/>
    <property type="molecule type" value="Genomic_DNA"/>
</dbReference>
<dbReference type="Gene3D" id="3.30.420.10">
    <property type="entry name" value="Ribonuclease H-like superfamily/Ribonuclease H"/>
    <property type="match status" value="1"/>
</dbReference>
<protein>
    <recommendedName>
        <fullName evidence="2">Integrase catalytic domain-containing protein</fullName>
    </recommendedName>
</protein>
<evidence type="ECO:0000256" key="1">
    <source>
        <dbReference type="SAM" id="Coils"/>
    </source>
</evidence>
<dbReference type="InterPro" id="IPR012337">
    <property type="entry name" value="RNaseH-like_sf"/>
</dbReference>
<comment type="caution">
    <text evidence="3">The sequence shown here is derived from an EMBL/GenBank/DDBJ whole genome shotgun (WGS) entry which is preliminary data.</text>
</comment>
<evidence type="ECO:0000313" key="3">
    <source>
        <dbReference type="EMBL" id="CAI9953581.1"/>
    </source>
</evidence>